<dbReference type="Proteomes" id="UP000095602">
    <property type="component" value="Unassembled WGS sequence"/>
</dbReference>
<dbReference type="AlphaFoldDB" id="A0A0M6WK29"/>
<dbReference type="Gene3D" id="3.30.1330.30">
    <property type="match status" value="1"/>
</dbReference>
<dbReference type="SUPFAM" id="SSF55315">
    <property type="entry name" value="L30e-like"/>
    <property type="match status" value="1"/>
</dbReference>
<evidence type="ECO:0000256" key="2">
    <source>
        <dbReference type="ARBA" id="ARBA00023274"/>
    </source>
</evidence>
<dbReference type="Proteomes" id="UP000095673">
    <property type="component" value="Unassembled WGS sequence"/>
</dbReference>
<feature type="domain" description="Ribosomal protein eL8/eL30/eS12/Gadd45" evidence="3">
    <location>
        <begin position="5"/>
        <end position="90"/>
    </location>
</feature>
<dbReference type="InterPro" id="IPR004038">
    <property type="entry name" value="Ribosomal_eL8/eL30/eS12/Gad45"/>
</dbReference>
<reference evidence="4" key="2">
    <citation type="submission" date="2015-05" db="EMBL/GenBank/DDBJ databases">
        <authorList>
            <person name="Wang D.B."/>
            <person name="Wang M."/>
        </authorList>
    </citation>
    <scope>NUCLEOTIDE SEQUENCE [LARGE SCALE GENOMIC DNA]</scope>
    <source>
        <strain evidence="4">T1-815</strain>
    </source>
</reference>
<sequence>MTDRVLSMLGLAAKSGNVVSGEFSTEKAVKTGKAFLVIVADDSSDNTKKHFSDMTAFYEVPIYFYSDKVGLGNAIGKEFRASLAVTDENLANAVIKKLQSNKTE</sequence>
<dbReference type="InterPro" id="IPR039109">
    <property type="entry name" value="Ribosomal_eL30-like"/>
</dbReference>
<dbReference type="GO" id="GO:0003723">
    <property type="term" value="F:RNA binding"/>
    <property type="evidence" value="ECO:0007669"/>
    <property type="project" value="InterPro"/>
</dbReference>
<name>A0A0M6WK29_9FIRM</name>
<organism evidence="4 7">
    <name type="scientific">Agathobacter rectalis</name>
    <dbReference type="NCBI Taxonomy" id="39491"/>
    <lineage>
        <taxon>Bacteria</taxon>
        <taxon>Bacillati</taxon>
        <taxon>Bacillota</taxon>
        <taxon>Clostridia</taxon>
        <taxon>Lachnospirales</taxon>
        <taxon>Lachnospiraceae</taxon>
        <taxon>Agathobacter</taxon>
    </lineage>
</organism>
<dbReference type="Proteomes" id="UP000049472">
    <property type="component" value="Unassembled WGS sequence"/>
</dbReference>
<dbReference type="Pfam" id="PF01248">
    <property type="entry name" value="Ribosomal_L7Ae"/>
    <property type="match status" value="1"/>
</dbReference>
<keyword evidence="2" id="KW-0687">Ribonucleoprotein</keyword>
<evidence type="ECO:0000313" key="7">
    <source>
        <dbReference type="Proteomes" id="UP000049472"/>
    </source>
</evidence>
<dbReference type="GO" id="GO:1990904">
    <property type="term" value="C:ribonucleoprotein complex"/>
    <property type="evidence" value="ECO:0007669"/>
    <property type="project" value="UniProtKB-KW"/>
</dbReference>
<dbReference type="EMBL" id="CZAJ01000008">
    <property type="protein sequence ID" value="CUO88086.1"/>
    <property type="molecule type" value="Genomic_DNA"/>
</dbReference>
<evidence type="ECO:0000313" key="5">
    <source>
        <dbReference type="EMBL" id="CUM84384.1"/>
    </source>
</evidence>
<evidence type="ECO:0000313" key="8">
    <source>
        <dbReference type="Proteomes" id="UP000095602"/>
    </source>
</evidence>
<evidence type="ECO:0000313" key="4">
    <source>
        <dbReference type="EMBL" id="CRL37272.1"/>
    </source>
</evidence>
<dbReference type="EMBL" id="CVRQ01000018">
    <property type="protein sequence ID" value="CRL37272.1"/>
    <property type="molecule type" value="Genomic_DNA"/>
</dbReference>
<dbReference type="EMBL" id="CYXM01000003">
    <property type="protein sequence ID" value="CUM84384.1"/>
    <property type="molecule type" value="Genomic_DNA"/>
</dbReference>
<keyword evidence="7" id="KW-1185">Reference proteome</keyword>
<gene>
    <name evidence="6" type="ORF">ERS852497_01132</name>
    <name evidence="5" type="ORF">ERS852580_00792</name>
    <name evidence="4" type="ORF">T1815_15501</name>
</gene>
<dbReference type="InterPro" id="IPR029064">
    <property type="entry name" value="Ribosomal_eL30-like_sf"/>
</dbReference>
<evidence type="ECO:0000313" key="6">
    <source>
        <dbReference type="EMBL" id="CUO88086.1"/>
    </source>
</evidence>
<protein>
    <submittedName>
        <fullName evidence="5">Ribosomal protein L30E</fullName>
    </submittedName>
</protein>
<reference evidence="7" key="1">
    <citation type="submission" date="2015-05" db="EMBL/GenBank/DDBJ databases">
        <authorList>
            <consortium name="Pathogen Informatics"/>
        </authorList>
    </citation>
    <scope>NUCLEOTIDE SEQUENCE [LARGE SCALE GENOMIC DNA]</scope>
    <source>
        <strain evidence="6 8">2789STDY5834884</strain>
        <strain evidence="5 9">2789STDY5834968</strain>
        <strain evidence="7">T1-815</strain>
    </source>
</reference>
<proteinExistence type="predicted"/>
<accession>A0A0M6WK29</accession>
<evidence type="ECO:0000313" key="9">
    <source>
        <dbReference type="Proteomes" id="UP000095673"/>
    </source>
</evidence>
<evidence type="ECO:0000259" key="3">
    <source>
        <dbReference type="Pfam" id="PF01248"/>
    </source>
</evidence>
<dbReference type="PANTHER" id="PTHR11449">
    <property type="entry name" value="RIBOSOMAL PROTEIN L30"/>
    <property type="match status" value="1"/>
</dbReference>
<evidence type="ECO:0000256" key="1">
    <source>
        <dbReference type="ARBA" id="ARBA00022980"/>
    </source>
</evidence>
<keyword evidence="1 5" id="KW-0689">Ribosomal protein</keyword>
<dbReference type="GO" id="GO:0005840">
    <property type="term" value="C:ribosome"/>
    <property type="evidence" value="ECO:0007669"/>
    <property type="project" value="UniProtKB-KW"/>
</dbReference>